<feature type="domain" description="N-acetyltransferase" evidence="3">
    <location>
        <begin position="1"/>
        <end position="136"/>
    </location>
</feature>
<protein>
    <submittedName>
        <fullName evidence="4">GNAT family N-acetyltransferase</fullName>
    </submittedName>
</protein>
<dbReference type="InterPro" id="IPR016181">
    <property type="entry name" value="Acyl_CoA_acyltransferase"/>
</dbReference>
<dbReference type="PANTHER" id="PTHR43420:SF12">
    <property type="entry name" value="N-ACETYLTRANSFERASE DOMAIN-CONTAINING PROTEIN"/>
    <property type="match status" value="1"/>
</dbReference>
<dbReference type="RefSeq" id="WP_137194965.1">
    <property type="nucleotide sequence ID" value="NZ_CP039965.1"/>
</dbReference>
<keyword evidence="5" id="KW-1185">Reference proteome</keyword>
<organism evidence="4 5">
    <name type="scientific">Pseudorhodobacter turbinis</name>
    <dbReference type="NCBI Taxonomy" id="2500533"/>
    <lineage>
        <taxon>Bacteria</taxon>
        <taxon>Pseudomonadati</taxon>
        <taxon>Pseudomonadota</taxon>
        <taxon>Alphaproteobacteria</taxon>
        <taxon>Rhodobacterales</taxon>
        <taxon>Paracoccaceae</taxon>
        <taxon>Pseudorhodobacter</taxon>
    </lineage>
</organism>
<accession>A0A4P8EJ08</accession>
<evidence type="ECO:0000256" key="2">
    <source>
        <dbReference type="ARBA" id="ARBA00023315"/>
    </source>
</evidence>
<dbReference type="KEGG" id="pseb:EOK75_15425"/>
<gene>
    <name evidence="4" type="ORF">EOK75_15425</name>
</gene>
<name>A0A4P8EJ08_9RHOB</name>
<keyword evidence="1 4" id="KW-0808">Transferase</keyword>
<keyword evidence="2" id="KW-0012">Acyltransferase</keyword>
<dbReference type="OrthoDB" id="9804026at2"/>
<dbReference type="Pfam" id="PF00583">
    <property type="entry name" value="Acetyltransf_1"/>
    <property type="match status" value="1"/>
</dbReference>
<dbReference type="PROSITE" id="PS51186">
    <property type="entry name" value="GNAT"/>
    <property type="match status" value="1"/>
</dbReference>
<dbReference type="EMBL" id="CP039965">
    <property type="protein sequence ID" value="QCO57160.1"/>
    <property type="molecule type" value="Genomic_DNA"/>
</dbReference>
<proteinExistence type="predicted"/>
<evidence type="ECO:0000256" key="1">
    <source>
        <dbReference type="ARBA" id="ARBA00022679"/>
    </source>
</evidence>
<geneLocation type="plasmid" evidence="4 5">
    <name>unnamed1</name>
</geneLocation>
<dbReference type="InterPro" id="IPR000182">
    <property type="entry name" value="GNAT_dom"/>
</dbReference>
<dbReference type="PANTHER" id="PTHR43420">
    <property type="entry name" value="ACETYLTRANSFERASE"/>
    <property type="match status" value="1"/>
</dbReference>
<reference evidence="4 5" key="1">
    <citation type="submission" date="2019-05" db="EMBL/GenBank/DDBJ databases">
        <title>Pseudorhodobacter turbinis sp. nov., isolated from the gut of the Korean turban shell.</title>
        <authorList>
            <person name="Jeong Y.-S."/>
            <person name="Kang W.-R."/>
            <person name="Bae J.-W."/>
        </authorList>
    </citation>
    <scope>NUCLEOTIDE SEQUENCE [LARGE SCALE GENOMIC DNA]</scope>
    <source>
        <strain evidence="4 5">S12M18</strain>
        <plasmid evidence="4 5">unnamed1</plasmid>
    </source>
</reference>
<evidence type="ECO:0000313" key="5">
    <source>
        <dbReference type="Proteomes" id="UP000298631"/>
    </source>
</evidence>
<dbReference type="Proteomes" id="UP000298631">
    <property type="component" value="Plasmid unnamed1"/>
</dbReference>
<dbReference type="Gene3D" id="3.40.630.30">
    <property type="match status" value="1"/>
</dbReference>
<dbReference type="SUPFAM" id="SSF55729">
    <property type="entry name" value="Acyl-CoA N-acyltransferases (Nat)"/>
    <property type="match status" value="1"/>
</dbReference>
<dbReference type="InterPro" id="IPR050680">
    <property type="entry name" value="YpeA/RimI_acetyltransf"/>
</dbReference>
<evidence type="ECO:0000259" key="3">
    <source>
        <dbReference type="PROSITE" id="PS51186"/>
    </source>
</evidence>
<dbReference type="GO" id="GO:0016747">
    <property type="term" value="F:acyltransferase activity, transferring groups other than amino-acyl groups"/>
    <property type="evidence" value="ECO:0007669"/>
    <property type="project" value="InterPro"/>
</dbReference>
<dbReference type="AlphaFoldDB" id="A0A4P8EJ08"/>
<keyword evidence="4" id="KW-0614">Plasmid</keyword>
<sequence>MTPDDLAILHARSFTTPPPWSAQAFAALIESPGTFIRGDARGFVMGRALAGEAEVLTLAVAPDFRRKGHARSLMTAFHDAARPAADTAFLEVAEDNNAAIALYLSLGYAEVGRRPRYFEAPHGARIDALVMRLSLAPSA</sequence>
<dbReference type="CDD" id="cd04301">
    <property type="entry name" value="NAT_SF"/>
    <property type="match status" value="1"/>
</dbReference>
<evidence type="ECO:0000313" key="4">
    <source>
        <dbReference type="EMBL" id="QCO57160.1"/>
    </source>
</evidence>